<dbReference type="Proteomes" id="UP000789901">
    <property type="component" value="Unassembled WGS sequence"/>
</dbReference>
<dbReference type="EMBL" id="CAJVQB010012534">
    <property type="protein sequence ID" value="CAG8756247.1"/>
    <property type="molecule type" value="Genomic_DNA"/>
</dbReference>
<sequence length="58" mass="6464">GPYYCSINAIVAFGSDIVDALYHSYLYAKDKILYISIEVMPNNYILLAVKLSELATAM</sequence>
<comment type="caution">
    <text evidence="1">The sequence shown here is derived from an EMBL/GenBank/DDBJ whole genome shotgun (WGS) entry which is preliminary data.</text>
</comment>
<keyword evidence="2" id="KW-1185">Reference proteome</keyword>
<dbReference type="Gene3D" id="3.30.590.10">
    <property type="entry name" value="Glutamine synthetase/guanido kinase, catalytic domain"/>
    <property type="match status" value="1"/>
</dbReference>
<proteinExistence type="predicted"/>
<name>A0ABN7VCE1_GIGMA</name>
<reference evidence="1 2" key="1">
    <citation type="submission" date="2021-06" db="EMBL/GenBank/DDBJ databases">
        <authorList>
            <person name="Kallberg Y."/>
            <person name="Tangrot J."/>
            <person name="Rosling A."/>
        </authorList>
    </citation>
    <scope>NUCLEOTIDE SEQUENCE [LARGE SCALE GENOMIC DNA]</scope>
    <source>
        <strain evidence="1 2">120-4 pot B 10/14</strain>
    </source>
</reference>
<protein>
    <submittedName>
        <fullName evidence="1">37236_t:CDS:1</fullName>
    </submittedName>
</protein>
<gene>
    <name evidence="1" type="ORF">GMARGA_LOCUS16946</name>
</gene>
<evidence type="ECO:0000313" key="1">
    <source>
        <dbReference type="EMBL" id="CAG8756247.1"/>
    </source>
</evidence>
<evidence type="ECO:0000313" key="2">
    <source>
        <dbReference type="Proteomes" id="UP000789901"/>
    </source>
</evidence>
<feature type="non-terminal residue" evidence="1">
    <location>
        <position position="1"/>
    </location>
</feature>
<organism evidence="1 2">
    <name type="scientific">Gigaspora margarita</name>
    <dbReference type="NCBI Taxonomy" id="4874"/>
    <lineage>
        <taxon>Eukaryota</taxon>
        <taxon>Fungi</taxon>
        <taxon>Fungi incertae sedis</taxon>
        <taxon>Mucoromycota</taxon>
        <taxon>Glomeromycotina</taxon>
        <taxon>Glomeromycetes</taxon>
        <taxon>Diversisporales</taxon>
        <taxon>Gigasporaceae</taxon>
        <taxon>Gigaspora</taxon>
    </lineage>
</organism>
<accession>A0ABN7VCE1</accession>